<keyword evidence="2" id="KW-0808">Transferase</keyword>
<sequence>MLEYRLSFNMLILLPLATARSSIFITWTLAREPILSVLLELLSPPIQKLWSRHGSVHHAIVSLAHRHASTNNHFISSSSLLQQSMPYKLMGAASESEASPTANHFLRILRFLDEYVVHLQQWYDEELQLEREQQQQHHLQHCIIDDEWKHRLVVLLLDWCRAVLASTCRYHEVLQRCDDFNRLLVHLCKLSAGWGSASETVGLACGNCLDLACQYASLQPTAYQAIAEACCVQLCSVYDALRTRYTVVFSKLPLRYSLRQVNAFTGVNRQRRDDIQELRSEYQGADGERQQDMLRMADLRQLLNRIAFTRDDDNYAGSFLHELLSKSYSDSVSPYGAMALRDLRCLIPWAQWEAAKLCVSSRLRTPFGKPQATFLRIESIVKQYAVVVALFVWFGVRGVSTSMANQRHARQYCSASSRRSRRRSTMRPKARRSPCRRPANQPVPFSAPTRPPAPSGLRESAPPSIW</sequence>
<dbReference type="Pfam" id="PF15785">
    <property type="entry name" value="SMG1"/>
    <property type="match status" value="2"/>
</dbReference>
<name>A0A2M4D8N0_ANODA</name>
<feature type="region of interest" description="Disordered" evidence="1">
    <location>
        <begin position="410"/>
        <end position="466"/>
    </location>
</feature>
<protein>
    <submittedName>
        <fullName evidence="2">Putative serine/threonine-protein kinase smg1</fullName>
    </submittedName>
</protein>
<dbReference type="VEuPathDB" id="VectorBase:ADAR2_011489"/>
<accession>A0A2M4D8N0</accession>
<evidence type="ECO:0000256" key="1">
    <source>
        <dbReference type="SAM" id="MobiDB-lite"/>
    </source>
</evidence>
<keyword evidence="2" id="KW-0418">Kinase</keyword>
<dbReference type="InterPro" id="IPR031559">
    <property type="entry name" value="SMG1"/>
</dbReference>
<dbReference type="EMBL" id="GGFL01009745">
    <property type="protein sequence ID" value="MBW73923.1"/>
    <property type="molecule type" value="Transcribed_RNA"/>
</dbReference>
<proteinExistence type="predicted"/>
<dbReference type="GO" id="GO:0004674">
    <property type="term" value="F:protein serine/threonine kinase activity"/>
    <property type="evidence" value="ECO:0007669"/>
    <property type="project" value="InterPro"/>
</dbReference>
<evidence type="ECO:0000313" key="2">
    <source>
        <dbReference type="EMBL" id="MBW73923.1"/>
    </source>
</evidence>
<dbReference type="AlphaFoldDB" id="A0A2M4D8N0"/>
<organism evidence="2">
    <name type="scientific">Anopheles darlingi</name>
    <name type="common">Mosquito</name>
    <dbReference type="NCBI Taxonomy" id="43151"/>
    <lineage>
        <taxon>Eukaryota</taxon>
        <taxon>Metazoa</taxon>
        <taxon>Ecdysozoa</taxon>
        <taxon>Arthropoda</taxon>
        <taxon>Hexapoda</taxon>
        <taxon>Insecta</taxon>
        <taxon>Pterygota</taxon>
        <taxon>Neoptera</taxon>
        <taxon>Endopterygota</taxon>
        <taxon>Diptera</taxon>
        <taxon>Nematocera</taxon>
        <taxon>Culicoidea</taxon>
        <taxon>Culicidae</taxon>
        <taxon>Anophelinae</taxon>
        <taxon>Anopheles</taxon>
    </lineage>
</organism>
<feature type="compositionally biased region" description="Basic residues" evidence="1">
    <location>
        <begin position="418"/>
        <end position="435"/>
    </location>
</feature>
<dbReference type="GO" id="GO:0000184">
    <property type="term" value="P:nuclear-transcribed mRNA catabolic process, nonsense-mediated decay"/>
    <property type="evidence" value="ECO:0007669"/>
    <property type="project" value="InterPro"/>
</dbReference>
<reference evidence="2" key="1">
    <citation type="submission" date="2018-01" db="EMBL/GenBank/DDBJ databases">
        <title>An insight into the sialome of Amazonian anophelines.</title>
        <authorList>
            <person name="Ribeiro J.M."/>
            <person name="Scarpassa V."/>
            <person name="Calvo E."/>
        </authorList>
    </citation>
    <scope>NUCLEOTIDE SEQUENCE</scope>
</reference>